<proteinExistence type="predicted"/>
<reference evidence="2 3" key="1">
    <citation type="submission" date="2012-12" db="EMBL/GenBank/DDBJ databases">
        <title>Whole genome shotgun sequence of Gordonia aichiensis NBRC 108223.</title>
        <authorList>
            <person name="Isaki-Nakamura S."/>
            <person name="Hosoyama A."/>
            <person name="Tsuchikane K."/>
            <person name="Ando Y."/>
            <person name="Baba S."/>
            <person name="Ohji S."/>
            <person name="Hamada M."/>
            <person name="Tamura T."/>
            <person name="Yamazoe A."/>
            <person name="Yamazaki S."/>
            <person name="Fujita N."/>
        </authorList>
    </citation>
    <scope>NUCLEOTIDE SEQUENCE [LARGE SCALE GENOMIC DNA]</scope>
    <source>
        <strain evidence="2 3">NBRC 108223</strain>
    </source>
</reference>
<accession>L7KFH0</accession>
<feature type="chain" id="PRO_5003979256" description="Hydrolase" evidence="1">
    <location>
        <begin position="24"/>
        <end position="214"/>
    </location>
</feature>
<feature type="signal peptide" evidence="1">
    <location>
        <begin position="1"/>
        <end position="23"/>
    </location>
</feature>
<keyword evidence="3" id="KW-1185">Reference proteome</keyword>
<evidence type="ECO:0000313" key="2">
    <source>
        <dbReference type="EMBL" id="GAC47620.1"/>
    </source>
</evidence>
<sequence length="214" mass="23015">MRVVMSLLLLVLASVMSFAPAHASPPQRGIDPVHTPTRAATDFTVVIAYSFGNRIAAGVDPTRTVGEPGPVNEALAEAVVRTRGNRTIPIYAQTNIARVLTSKYHATGVVEIPPDRKPDGTLVYLSTDGVAAKVAALRGRSAHTDVAGVVAFSDHLWRAVYTTRVNGLDAYAPADIAMPSTYDPQSGQDWTRNRAAYLPRDYAARLALVPRLVR</sequence>
<comment type="caution">
    <text evidence="2">The sequence shown here is derived from an EMBL/GenBank/DDBJ whole genome shotgun (WGS) entry which is preliminary data.</text>
</comment>
<gene>
    <name evidence="2" type="ORF">GOACH_04_00140</name>
</gene>
<evidence type="ECO:0008006" key="4">
    <source>
        <dbReference type="Google" id="ProtNLM"/>
    </source>
</evidence>
<dbReference type="AlphaFoldDB" id="L7KFH0"/>
<dbReference type="EMBL" id="BANR01000004">
    <property type="protein sequence ID" value="GAC47620.1"/>
    <property type="molecule type" value="Genomic_DNA"/>
</dbReference>
<protein>
    <recommendedName>
        <fullName evidence="4">Hydrolase</fullName>
    </recommendedName>
</protein>
<dbReference type="eggNOG" id="ENOG5031M5J">
    <property type="taxonomic scope" value="Bacteria"/>
</dbReference>
<name>L7KFH0_9ACTN</name>
<evidence type="ECO:0000256" key="1">
    <source>
        <dbReference type="SAM" id="SignalP"/>
    </source>
</evidence>
<dbReference type="Proteomes" id="UP000010988">
    <property type="component" value="Unassembled WGS sequence"/>
</dbReference>
<keyword evidence="1" id="KW-0732">Signal</keyword>
<evidence type="ECO:0000313" key="3">
    <source>
        <dbReference type="Proteomes" id="UP000010988"/>
    </source>
</evidence>
<organism evidence="2 3">
    <name type="scientific">Gordonia aichiensis NBRC 108223</name>
    <dbReference type="NCBI Taxonomy" id="1220583"/>
    <lineage>
        <taxon>Bacteria</taxon>
        <taxon>Bacillati</taxon>
        <taxon>Actinomycetota</taxon>
        <taxon>Actinomycetes</taxon>
        <taxon>Mycobacteriales</taxon>
        <taxon>Gordoniaceae</taxon>
        <taxon>Gordonia</taxon>
    </lineage>
</organism>
<dbReference type="RefSeq" id="WP_005171363.1">
    <property type="nucleotide sequence ID" value="NZ_BANR01000004.1"/>
</dbReference>